<dbReference type="Pfam" id="PF07714">
    <property type="entry name" value="PK_Tyr_Ser-Thr"/>
    <property type="match status" value="1"/>
</dbReference>
<organism evidence="2">
    <name type="scientific">Glycine max</name>
    <name type="common">Soybean</name>
    <name type="synonym">Glycine hispida</name>
    <dbReference type="NCBI Taxonomy" id="3847"/>
    <lineage>
        <taxon>Eukaryota</taxon>
        <taxon>Viridiplantae</taxon>
        <taxon>Streptophyta</taxon>
        <taxon>Embryophyta</taxon>
        <taxon>Tracheophyta</taxon>
        <taxon>Spermatophyta</taxon>
        <taxon>Magnoliopsida</taxon>
        <taxon>eudicotyledons</taxon>
        <taxon>Gunneridae</taxon>
        <taxon>Pentapetalae</taxon>
        <taxon>rosids</taxon>
        <taxon>fabids</taxon>
        <taxon>Fabales</taxon>
        <taxon>Fabaceae</taxon>
        <taxon>Papilionoideae</taxon>
        <taxon>50 kb inversion clade</taxon>
        <taxon>NPAAA clade</taxon>
        <taxon>indigoferoid/millettioid clade</taxon>
        <taxon>Phaseoleae</taxon>
        <taxon>Glycine</taxon>
        <taxon>Glycine subgen. Soja</taxon>
    </lineage>
</organism>
<dbReference type="InterPro" id="IPR051681">
    <property type="entry name" value="Ser/Thr_Kinases-Pseudokinases"/>
</dbReference>
<gene>
    <name evidence="2" type="ORF">GLYMA_10G245600</name>
</gene>
<proteinExistence type="predicted"/>
<dbReference type="PANTHER" id="PTHR44329:SF228">
    <property type="entry name" value="KINASE-LIKE PROTEIN"/>
    <property type="match status" value="1"/>
</dbReference>
<name>A0A0R0HYM5_SOYBN</name>
<dbReference type="EMBL" id="CM000843">
    <property type="protein sequence ID" value="KRH35488.1"/>
    <property type="molecule type" value="Genomic_DNA"/>
</dbReference>
<reference evidence="2 3" key="1">
    <citation type="journal article" date="2010" name="Nature">
        <title>Genome sequence of the palaeopolyploid soybean.</title>
        <authorList>
            <person name="Schmutz J."/>
            <person name="Cannon S.B."/>
            <person name="Schlueter J."/>
            <person name="Ma J."/>
            <person name="Mitros T."/>
            <person name="Nelson W."/>
            <person name="Hyten D.L."/>
            <person name="Song Q."/>
            <person name="Thelen J.J."/>
            <person name="Cheng J."/>
            <person name="Xu D."/>
            <person name="Hellsten U."/>
            <person name="May G.D."/>
            <person name="Yu Y."/>
            <person name="Sakurai T."/>
            <person name="Umezawa T."/>
            <person name="Bhattacharyya M.K."/>
            <person name="Sandhu D."/>
            <person name="Valliyodan B."/>
            <person name="Lindquist E."/>
            <person name="Peto M."/>
            <person name="Grant D."/>
            <person name="Shu S."/>
            <person name="Goodstein D."/>
            <person name="Barry K."/>
            <person name="Futrell-Griggs M."/>
            <person name="Abernathy B."/>
            <person name="Du J."/>
            <person name="Tian Z."/>
            <person name="Zhu L."/>
            <person name="Gill N."/>
            <person name="Joshi T."/>
            <person name="Libault M."/>
            <person name="Sethuraman A."/>
            <person name="Zhang X.-C."/>
            <person name="Shinozaki K."/>
            <person name="Nguyen H.T."/>
            <person name="Wing R.A."/>
            <person name="Cregan P."/>
            <person name="Specht J."/>
            <person name="Grimwood J."/>
            <person name="Rokhsar D."/>
            <person name="Stacey G."/>
            <person name="Shoemaker R.C."/>
            <person name="Jackson S.A."/>
        </authorList>
    </citation>
    <scope>NUCLEOTIDE SEQUENCE</scope>
    <source>
        <strain evidence="3">cv. Williams 82</strain>
        <tissue evidence="2">Callus</tissue>
    </source>
</reference>
<feature type="domain" description="Protein kinase" evidence="1">
    <location>
        <begin position="1"/>
        <end position="121"/>
    </location>
</feature>
<protein>
    <recommendedName>
        <fullName evidence="1">Protein kinase domain-containing protein</fullName>
    </recommendedName>
</protein>
<accession>A0A0R0HYM5</accession>
<dbReference type="InterPro" id="IPR000719">
    <property type="entry name" value="Prot_kinase_dom"/>
</dbReference>
<dbReference type="OMA" id="VSHEVYT"/>
<dbReference type="InterPro" id="IPR001245">
    <property type="entry name" value="Ser-Thr/Tyr_kinase_cat_dom"/>
</dbReference>
<evidence type="ECO:0000313" key="4">
    <source>
        <dbReference type="Proteomes" id="UP000008827"/>
    </source>
</evidence>
<keyword evidence="4" id="KW-1185">Reference proteome</keyword>
<reference evidence="3" key="2">
    <citation type="submission" date="2018-02" db="UniProtKB">
        <authorList>
            <consortium name="EnsemblPlants"/>
        </authorList>
    </citation>
    <scope>IDENTIFICATION</scope>
    <source>
        <strain evidence="3">Williams 82</strain>
    </source>
</reference>
<evidence type="ECO:0000313" key="2">
    <source>
        <dbReference type="EMBL" id="KRH35488.1"/>
    </source>
</evidence>
<sequence>MDPSNLKIPMPSCGQKPVPSKACCVIAEFLPGGTLKQYLFKNRQNKLPYKVLIQLALDLSRGLSYLHSKKIVHRDVKTDNMLSDANQNVKMADFDVARVEAINQSEMTGETGTYELWHRRY</sequence>
<dbReference type="STRING" id="3847.A0A0R0HYM5"/>
<evidence type="ECO:0000259" key="1">
    <source>
        <dbReference type="PROSITE" id="PS50011"/>
    </source>
</evidence>
<dbReference type="SMR" id="A0A0R0HYM5"/>
<dbReference type="GO" id="GO:0004672">
    <property type="term" value="F:protein kinase activity"/>
    <property type="evidence" value="ECO:0007669"/>
    <property type="project" value="InterPro"/>
</dbReference>
<dbReference type="PANTHER" id="PTHR44329">
    <property type="entry name" value="SERINE/THREONINE-PROTEIN KINASE TNNI3K-RELATED"/>
    <property type="match status" value="1"/>
</dbReference>
<dbReference type="AlphaFoldDB" id="A0A0R0HYM5"/>
<evidence type="ECO:0000313" key="3">
    <source>
        <dbReference type="EnsemblPlants" id="KRH35488"/>
    </source>
</evidence>
<dbReference type="Gramene" id="KRH35488">
    <property type="protein sequence ID" value="KRH35488"/>
    <property type="gene ID" value="GLYMA_10G245600"/>
</dbReference>
<dbReference type="EnsemblPlants" id="KRH35488">
    <property type="protein sequence ID" value="KRH35488"/>
    <property type="gene ID" value="GLYMA_10G245600"/>
</dbReference>
<dbReference type="Gene3D" id="1.10.510.10">
    <property type="entry name" value="Transferase(Phosphotransferase) domain 1"/>
    <property type="match status" value="1"/>
</dbReference>
<dbReference type="GO" id="GO:0005524">
    <property type="term" value="F:ATP binding"/>
    <property type="evidence" value="ECO:0007669"/>
    <property type="project" value="InterPro"/>
</dbReference>
<dbReference type="PROSITE" id="PS50011">
    <property type="entry name" value="PROTEIN_KINASE_DOM"/>
    <property type="match status" value="1"/>
</dbReference>
<dbReference type="InParanoid" id="A0A0R0HYM5"/>
<dbReference type="Proteomes" id="UP000008827">
    <property type="component" value="Chromosome 10"/>
</dbReference>
<dbReference type="SUPFAM" id="SSF56112">
    <property type="entry name" value="Protein kinase-like (PK-like)"/>
    <property type="match status" value="1"/>
</dbReference>
<dbReference type="InterPro" id="IPR011009">
    <property type="entry name" value="Kinase-like_dom_sf"/>
</dbReference>
<reference evidence="2" key="3">
    <citation type="submission" date="2018-07" db="EMBL/GenBank/DDBJ databases">
        <title>WGS assembly of Glycine max.</title>
        <authorList>
            <person name="Schmutz J."/>
            <person name="Cannon S."/>
            <person name="Schlueter J."/>
            <person name="Ma J."/>
            <person name="Mitros T."/>
            <person name="Nelson W."/>
            <person name="Hyten D."/>
            <person name="Song Q."/>
            <person name="Thelen J."/>
            <person name="Cheng J."/>
            <person name="Xu D."/>
            <person name="Hellsten U."/>
            <person name="May G."/>
            <person name="Yu Y."/>
            <person name="Sakurai T."/>
            <person name="Umezawa T."/>
            <person name="Bhattacharyya M."/>
            <person name="Sandhu D."/>
            <person name="Valliyodan B."/>
            <person name="Lindquist E."/>
            <person name="Peto M."/>
            <person name="Grant D."/>
            <person name="Shu S."/>
            <person name="Goodstein D."/>
            <person name="Barry K."/>
            <person name="Futrell-Griggs M."/>
            <person name="Abernathy B."/>
            <person name="Du J."/>
            <person name="Tian Z."/>
            <person name="Zhu L."/>
            <person name="Gill N."/>
            <person name="Joshi T."/>
            <person name="Libault M."/>
            <person name="Sethuraman A."/>
            <person name="Zhang X."/>
            <person name="Shinozaki K."/>
            <person name="Nguyen H."/>
            <person name="Wing R."/>
            <person name="Cregan P."/>
            <person name="Specht J."/>
            <person name="Grimwood J."/>
            <person name="Rokhsar D."/>
            <person name="Stacey G."/>
            <person name="Shoemaker R."/>
            <person name="Jackson S."/>
        </authorList>
    </citation>
    <scope>NUCLEOTIDE SEQUENCE</scope>
    <source>
        <tissue evidence="2">Callus</tissue>
    </source>
</reference>
<dbReference type="PaxDb" id="3847-GLYMA10G39091.1"/>